<dbReference type="RefSeq" id="WP_130287792.1">
    <property type="nucleotide sequence ID" value="NZ_SGXE01000006.1"/>
</dbReference>
<dbReference type="OrthoDB" id="797757at2"/>
<proteinExistence type="predicted"/>
<organism evidence="1 2">
    <name type="scientific">Aquimarina brevivitae</name>
    <dbReference type="NCBI Taxonomy" id="323412"/>
    <lineage>
        <taxon>Bacteria</taxon>
        <taxon>Pseudomonadati</taxon>
        <taxon>Bacteroidota</taxon>
        <taxon>Flavobacteriia</taxon>
        <taxon>Flavobacteriales</taxon>
        <taxon>Flavobacteriaceae</taxon>
        <taxon>Aquimarina</taxon>
    </lineage>
</organism>
<comment type="caution">
    <text evidence="1">The sequence shown here is derived from an EMBL/GenBank/DDBJ whole genome shotgun (WGS) entry which is preliminary data.</text>
</comment>
<evidence type="ECO:0000313" key="1">
    <source>
        <dbReference type="EMBL" id="RZS90758.1"/>
    </source>
</evidence>
<accession>A0A4Q7NV68</accession>
<dbReference type="EMBL" id="SGXE01000006">
    <property type="protein sequence ID" value="RZS90758.1"/>
    <property type="molecule type" value="Genomic_DNA"/>
</dbReference>
<gene>
    <name evidence="1" type="ORF">EV197_3289</name>
</gene>
<keyword evidence="2" id="KW-1185">Reference proteome</keyword>
<sequence>MNPNNENIIDKQTAIDWTTAWRSQHPNAAKAFLIPAADFVEILNEIGVLDDATAAQAQATANRLEANIRGYLGVDGSTNKMIFVGTEKDKQGIYRDIIDGKIDGKDNQQARTVGSGNTSSGIFDLTTPCPPVCDPDSPLS</sequence>
<name>A0A4Q7NV68_9FLAO</name>
<reference evidence="1 2" key="1">
    <citation type="submission" date="2019-02" db="EMBL/GenBank/DDBJ databases">
        <title>Genomic Encyclopedia of Type Strains, Phase IV (KMG-IV): sequencing the most valuable type-strain genomes for metagenomic binning, comparative biology and taxonomic classification.</title>
        <authorList>
            <person name="Goeker M."/>
        </authorList>
    </citation>
    <scope>NUCLEOTIDE SEQUENCE [LARGE SCALE GENOMIC DNA]</scope>
    <source>
        <strain evidence="1 2">DSM 17196</strain>
    </source>
</reference>
<dbReference type="AlphaFoldDB" id="A0A4Q7NV68"/>
<dbReference type="Proteomes" id="UP000292262">
    <property type="component" value="Unassembled WGS sequence"/>
</dbReference>
<protein>
    <submittedName>
        <fullName evidence="1">Uncharacterized protein</fullName>
    </submittedName>
</protein>
<evidence type="ECO:0000313" key="2">
    <source>
        <dbReference type="Proteomes" id="UP000292262"/>
    </source>
</evidence>